<dbReference type="HOGENOM" id="CLU_3408382_0_0_2"/>
<dbReference type="EMBL" id="CP007264">
    <property type="protein sequence ID" value="AHL23176.1"/>
    <property type="molecule type" value="Genomic_DNA"/>
</dbReference>
<evidence type="ECO:0000313" key="2">
    <source>
        <dbReference type="Proteomes" id="UP000019434"/>
    </source>
</evidence>
<evidence type="ECO:0000313" key="1">
    <source>
        <dbReference type="EMBL" id="AHL23176.1"/>
    </source>
</evidence>
<keyword evidence="2" id="KW-1185">Reference proteome</keyword>
<reference evidence="1 2" key="1">
    <citation type="submission" date="2014-02" db="EMBL/GenBank/DDBJ databases">
        <title>Genome Sequence of an Hyperthermophilic Archaeon, Thermococcus nautili 30-1, producing viral vesicles.</title>
        <authorList>
            <person name="Oberto J."/>
            <person name="Gaudin M."/>
            <person name="Cossu M."/>
            <person name="Gorlas A."/>
            <person name="Slesarev A."/>
            <person name="Marguet E."/>
            <person name="Forterre P."/>
        </authorList>
    </citation>
    <scope>NUCLEOTIDE SEQUENCE [LARGE SCALE GENOMIC DNA]</scope>
    <source>
        <strain evidence="1 2">30-1</strain>
    </source>
</reference>
<name>W8P310_9EURY</name>
<protein>
    <submittedName>
        <fullName evidence="1">Uncharacterized protein</fullName>
    </submittedName>
</protein>
<dbReference type="KEGG" id="tnu:BD01_1571"/>
<dbReference type="AlphaFoldDB" id="W8P310"/>
<dbReference type="STRING" id="195522.BD01_1571"/>
<accession>W8P310</accession>
<organism evidence="1 2">
    <name type="scientific">Thermococcus nautili</name>
    <dbReference type="NCBI Taxonomy" id="195522"/>
    <lineage>
        <taxon>Archaea</taxon>
        <taxon>Methanobacteriati</taxon>
        <taxon>Methanobacteriota</taxon>
        <taxon>Thermococci</taxon>
        <taxon>Thermococcales</taxon>
        <taxon>Thermococcaceae</taxon>
        <taxon>Thermococcus</taxon>
    </lineage>
</organism>
<dbReference type="Proteomes" id="UP000019434">
    <property type="component" value="Chromosome"/>
</dbReference>
<gene>
    <name evidence="1" type="ORF">BD01_1571</name>
</gene>
<proteinExistence type="predicted"/>
<sequence>MTTMNVEEVERELYVAEEMVRKWKRTNGL</sequence>